<evidence type="ECO:0000256" key="6">
    <source>
        <dbReference type="ARBA" id="ARBA00022772"/>
    </source>
</evidence>
<comment type="similarity">
    <text evidence="3 19">Belongs to the copper/topaquinone oxidase family.</text>
</comment>
<dbReference type="Gene3D" id="1.10.260.130">
    <property type="match status" value="1"/>
</dbReference>
<comment type="similarity">
    <text evidence="14">Belongs to the AB hydrolase superfamily. Lipase family. Class Lip subfamily.</text>
</comment>
<dbReference type="Pfam" id="PF01179">
    <property type="entry name" value="Cu_amine_oxid"/>
    <property type="match status" value="1"/>
</dbReference>
<dbReference type="InterPro" id="IPR036460">
    <property type="entry name" value="Cu_amine_oxidase_C_sf"/>
</dbReference>
<dbReference type="Gene3D" id="3.40.50.1820">
    <property type="entry name" value="alpha/beta hydrolase"/>
    <property type="match status" value="1"/>
</dbReference>
<dbReference type="PANTHER" id="PTHR10638">
    <property type="entry name" value="COPPER AMINE OXIDASE"/>
    <property type="match status" value="1"/>
</dbReference>
<comment type="catalytic activity">
    <reaction evidence="15">
        <text>a diacylglycerol + H2O = a monoacylglycerol + a fatty acid + H(+)</text>
        <dbReference type="Rhea" id="RHEA:32731"/>
        <dbReference type="ChEBI" id="CHEBI:15377"/>
        <dbReference type="ChEBI" id="CHEBI:15378"/>
        <dbReference type="ChEBI" id="CHEBI:17408"/>
        <dbReference type="ChEBI" id="CHEBI:18035"/>
        <dbReference type="ChEBI" id="CHEBI:28868"/>
    </reaction>
</comment>
<evidence type="ECO:0000256" key="12">
    <source>
        <dbReference type="ARBA" id="ARBA00023098"/>
    </source>
</evidence>
<evidence type="ECO:0000256" key="16">
    <source>
        <dbReference type="ARBA" id="ARBA00048461"/>
    </source>
</evidence>
<dbReference type="InterPro" id="IPR016182">
    <property type="entry name" value="Cu_amine_oxidase_N-reg"/>
</dbReference>
<evidence type="ECO:0000256" key="9">
    <source>
        <dbReference type="ARBA" id="ARBA00023002"/>
    </source>
</evidence>
<protein>
    <recommendedName>
        <fullName evidence="19">Amine oxidase</fullName>
        <ecNumber evidence="19">1.4.3.-</ecNumber>
    </recommendedName>
</protein>
<dbReference type="Pfam" id="PF03583">
    <property type="entry name" value="LIP"/>
    <property type="match status" value="1"/>
</dbReference>
<dbReference type="Gene3D" id="3.10.450.40">
    <property type="match status" value="2"/>
</dbReference>
<dbReference type="FunFam" id="2.70.98.20:FF:000001">
    <property type="entry name" value="Amine oxidase"/>
    <property type="match status" value="1"/>
</dbReference>
<evidence type="ECO:0000256" key="2">
    <source>
        <dbReference type="ARBA" id="ARBA00001935"/>
    </source>
</evidence>
<feature type="domain" description="Copper amine oxidase N3-terminal" evidence="21">
    <location>
        <begin position="112"/>
        <end position="203"/>
    </location>
</feature>
<evidence type="ECO:0000256" key="8">
    <source>
        <dbReference type="ARBA" id="ARBA00022963"/>
    </source>
</evidence>
<comment type="subunit">
    <text evidence="4">Homodimer.</text>
</comment>
<keyword evidence="5 19" id="KW-0479">Metal-binding</keyword>
<proteinExistence type="inferred from homology"/>
<sequence>MSQAAFVTDSATPHPFDQASPAELQAAVDIVRQRFDPELELFWYAGNVQEPPKKLMQAFLRAERAGKPVNPPPRRICILVGIVHTPRNFEVLVDLNEGAVVGFKELSRIYQPPLTMDEVDIARKVTLSSDLIKKEAERMGVPMDLVFAEPWDYGRDSDEEYPRMSQIFMYMLNPETRDPESNPYSWPLDFMAVVDLEKREVVKVIHLNLGLDTISRDVQNGTYKSSKPVEPEYVHSLQSQKTRTTMKPLRVLQPEGPSFDVSGNLIEWEKWRFRVGFNWREGFVLYDVTFDGREVLYRMALAEMFVPYGDPRSPLQRKSAFDFGNIGAGNAANNLGLGCDCLGVIKYLDGHLLGGDGKPKTVPNVVCIHEVDAGIQWKHTNTVTGKPVVVRRRQLQLQMIITVANYEYAFYYVFDQSGEIMFDTLATGILSTTPIDPTNKDPCPYGTRVAPGVLAPYHQHIFSLRIDLCIDGDGNTVQVVDSVPMPLDKDTNPYGVGYTTESYNVKKSGFEHINVEKGRVFKIVNPNKINPTTLQPVGYKLVPVASQMILSDPNSWHGRRSNYCTAPIWVTKYKDDELYPAGKYTSQSIGDDGLRHYISRQEPVENEDIVVWHTFGLTHNPRPEDFPIMPAETSRVMLKPNGFFEFNPTLDVPESSQSFNQSVYYEDSKTLSSKKSCSWVCQHYSSNPSPLSPTKDPFYLPKPDWKDAKPGDILATREIQAGFTQFQKIDLQAAYQILYRTSGTKDDLPSFSVTTVLVPRKPRKNKLVMILAYQDSNSPDCAPSYKVQLGAPLDVNPIQSVEELLWTSVLNDGWIATIPDHEGPLSAFSSSFIEGHTSLDAARATLAFDKLQMDPKSPIVGMGYSGGAIAGGWAASLKDSYAPELNMVGWAIGGTPANESGTFYGLDGGLFSGFAAAGIAGVVDTYPEVNDYVGSVITPEGNAALQYTREHCMGEIVMNLKNVNITQPGFMKNGQKFLQNPQIHSLLETLSMGSNKDLTPKVPMYMYHAVHDEVIPFDKANQTATSWCQNGANIQFQQYTGIEMGHVSTEAMNTPLVLKFIRDRMSNKPFPSGCKWESADNPLWKPDILGARLVEVFNSILNLMGSKVGQSDAIIKEKIGNGTFVS</sequence>
<evidence type="ECO:0000256" key="18">
    <source>
        <dbReference type="PIRSR" id="PIRSR600269-51"/>
    </source>
</evidence>
<evidence type="ECO:0000313" key="23">
    <source>
        <dbReference type="Proteomes" id="UP001220961"/>
    </source>
</evidence>
<accession>A0AAF0E678</accession>
<feature type="active site" description="Proton acceptor" evidence="17">
    <location>
        <position position="322"/>
    </location>
</feature>
<dbReference type="GO" id="GO:0009308">
    <property type="term" value="P:amine metabolic process"/>
    <property type="evidence" value="ECO:0007669"/>
    <property type="project" value="UniProtKB-UniRule"/>
</dbReference>
<dbReference type="GO" id="GO:0008131">
    <property type="term" value="F:primary methylamine oxidase activity"/>
    <property type="evidence" value="ECO:0007669"/>
    <property type="project" value="InterPro"/>
</dbReference>
<dbReference type="SUPFAM" id="SSF53474">
    <property type="entry name" value="alpha/beta-Hydrolases"/>
    <property type="match status" value="1"/>
</dbReference>
<comment type="cofactor">
    <cofactor evidence="19">
        <name>Cu cation</name>
        <dbReference type="ChEBI" id="CHEBI:23378"/>
    </cofactor>
    <text evidence="19">Contains 1 topaquinone per subunit.</text>
</comment>
<evidence type="ECO:0000256" key="17">
    <source>
        <dbReference type="PIRSR" id="PIRSR600269-50"/>
    </source>
</evidence>
<keyword evidence="6 17" id="KW-0801">TPQ</keyword>
<dbReference type="GO" id="GO:0005507">
    <property type="term" value="F:copper ion binding"/>
    <property type="evidence" value="ECO:0007669"/>
    <property type="project" value="InterPro"/>
</dbReference>
<evidence type="ECO:0000256" key="7">
    <source>
        <dbReference type="ARBA" id="ARBA00022801"/>
    </source>
</evidence>
<feature type="modified residue" description="2',4',5'-topaquinone" evidence="18">
    <location>
        <position position="406"/>
    </location>
</feature>
<keyword evidence="7" id="KW-0378">Hydrolase</keyword>
<comment type="cofactor">
    <cofactor evidence="2">
        <name>Cu cation</name>
        <dbReference type="ChEBI" id="CHEBI:23378"/>
    </cofactor>
</comment>
<dbReference type="SUPFAM" id="SSF54416">
    <property type="entry name" value="Amine oxidase N-terminal region"/>
    <property type="match status" value="2"/>
</dbReference>
<dbReference type="Pfam" id="PF02728">
    <property type="entry name" value="Cu_amine_oxidN3"/>
    <property type="match status" value="1"/>
</dbReference>
<evidence type="ECO:0000256" key="19">
    <source>
        <dbReference type="RuleBase" id="RU000672"/>
    </source>
</evidence>
<dbReference type="EMBL" id="CP119911">
    <property type="protein sequence ID" value="WFD19738.1"/>
    <property type="molecule type" value="Genomic_DNA"/>
</dbReference>
<reference evidence="22" key="1">
    <citation type="submission" date="2023-03" db="EMBL/GenBank/DDBJ databases">
        <title>Mating type loci evolution in Malassezia.</title>
        <authorList>
            <person name="Coelho M.A."/>
        </authorList>
    </citation>
    <scope>NUCLEOTIDE SEQUENCE</scope>
    <source>
        <strain evidence="22">CBS 10434</strain>
    </source>
</reference>
<dbReference type="SUPFAM" id="SSF49998">
    <property type="entry name" value="Amine oxidase catalytic domain"/>
    <property type="match status" value="1"/>
</dbReference>
<dbReference type="InterPro" id="IPR029058">
    <property type="entry name" value="AB_hydrolase_fold"/>
</dbReference>
<evidence type="ECO:0000256" key="4">
    <source>
        <dbReference type="ARBA" id="ARBA00011738"/>
    </source>
</evidence>
<evidence type="ECO:0000256" key="3">
    <source>
        <dbReference type="ARBA" id="ARBA00007983"/>
    </source>
</evidence>
<evidence type="ECO:0000256" key="14">
    <source>
        <dbReference type="ARBA" id="ARBA00043986"/>
    </source>
</evidence>
<evidence type="ECO:0000256" key="13">
    <source>
        <dbReference type="ARBA" id="ARBA00023157"/>
    </source>
</evidence>
<feature type="domain" description="Copper amine oxidase catalytic" evidence="20">
    <location>
        <begin position="250"/>
        <end position="650"/>
    </location>
</feature>
<evidence type="ECO:0000256" key="10">
    <source>
        <dbReference type="ARBA" id="ARBA00023008"/>
    </source>
</evidence>
<evidence type="ECO:0000259" key="20">
    <source>
        <dbReference type="Pfam" id="PF01179"/>
    </source>
</evidence>
<name>A0AAF0E678_9BASI</name>
<keyword evidence="23" id="KW-1185">Reference proteome</keyword>
<gene>
    <name evidence="22" type="ORF">MCAP1_001974</name>
</gene>
<feature type="active site" description="Schiff-base intermediate with substrate; via topaquinone" evidence="17">
    <location>
        <position position="406"/>
    </location>
</feature>
<dbReference type="InterPro" id="IPR005152">
    <property type="entry name" value="Lipase_secreted"/>
</dbReference>
<evidence type="ECO:0000256" key="15">
    <source>
        <dbReference type="ARBA" id="ARBA00047591"/>
    </source>
</evidence>
<evidence type="ECO:0000256" key="1">
    <source>
        <dbReference type="ARBA" id="ARBA00001024"/>
    </source>
</evidence>
<dbReference type="Gene3D" id="2.70.98.20">
    <property type="entry name" value="Copper amine oxidase, catalytic domain"/>
    <property type="match status" value="1"/>
</dbReference>
<keyword evidence="8" id="KW-0442">Lipid degradation</keyword>
<dbReference type="GO" id="GO:0004806">
    <property type="term" value="F:triacylglycerol lipase activity"/>
    <property type="evidence" value="ECO:0007669"/>
    <property type="project" value="UniProtKB-EC"/>
</dbReference>
<dbReference type="Proteomes" id="UP001220961">
    <property type="component" value="Chromosome 4"/>
</dbReference>
<evidence type="ECO:0000259" key="21">
    <source>
        <dbReference type="Pfam" id="PF02728"/>
    </source>
</evidence>
<dbReference type="AlphaFoldDB" id="A0AAF0E678"/>
<dbReference type="GO" id="GO:0016042">
    <property type="term" value="P:lipid catabolic process"/>
    <property type="evidence" value="ECO:0007669"/>
    <property type="project" value="UniProtKB-KW"/>
</dbReference>
<evidence type="ECO:0000256" key="5">
    <source>
        <dbReference type="ARBA" id="ARBA00022723"/>
    </source>
</evidence>
<evidence type="ECO:0000313" key="22">
    <source>
        <dbReference type="EMBL" id="WFD19738.1"/>
    </source>
</evidence>
<dbReference type="InterPro" id="IPR015802">
    <property type="entry name" value="Cu_amine_oxidase_N3"/>
</dbReference>
<keyword evidence="9 19" id="KW-0560">Oxidoreductase</keyword>
<keyword evidence="11" id="KW-0843">Virulence</keyword>
<dbReference type="PANTHER" id="PTHR10638:SF91">
    <property type="entry name" value="AMINE OXIDASE"/>
    <property type="match status" value="1"/>
</dbReference>
<comment type="PTM">
    <text evidence="18 19">Topaquinone (TPQ) is generated by copper-dependent autoxidation of a specific tyrosyl residue.</text>
</comment>
<comment type="catalytic activity">
    <reaction evidence="16">
        <text>a monoacylglycerol + H2O = glycerol + a fatty acid + H(+)</text>
        <dbReference type="Rhea" id="RHEA:15245"/>
        <dbReference type="ChEBI" id="CHEBI:15377"/>
        <dbReference type="ChEBI" id="CHEBI:15378"/>
        <dbReference type="ChEBI" id="CHEBI:17408"/>
        <dbReference type="ChEBI" id="CHEBI:17754"/>
        <dbReference type="ChEBI" id="CHEBI:28868"/>
    </reaction>
</comment>
<dbReference type="InterPro" id="IPR000269">
    <property type="entry name" value="Cu_amine_oxidase"/>
</dbReference>
<evidence type="ECO:0000256" key="11">
    <source>
        <dbReference type="ARBA" id="ARBA00023026"/>
    </source>
</evidence>
<keyword evidence="13" id="KW-1015">Disulfide bond</keyword>
<keyword evidence="10 19" id="KW-0186">Copper</keyword>
<comment type="catalytic activity">
    <reaction evidence="1">
        <text>a triacylglycerol + H2O = a diacylglycerol + a fatty acid + H(+)</text>
        <dbReference type="Rhea" id="RHEA:12044"/>
        <dbReference type="ChEBI" id="CHEBI:15377"/>
        <dbReference type="ChEBI" id="CHEBI:15378"/>
        <dbReference type="ChEBI" id="CHEBI:17855"/>
        <dbReference type="ChEBI" id="CHEBI:18035"/>
        <dbReference type="ChEBI" id="CHEBI:28868"/>
        <dbReference type="EC" id="3.1.1.3"/>
    </reaction>
</comment>
<organism evidence="22 23">
    <name type="scientific">Malassezia caprae</name>
    <dbReference type="NCBI Taxonomy" id="1381934"/>
    <lineage>
        <taxon>Eukaryota</taxon>
        <taxon>Fungi</taxon>
        <taxon>Dikarya</taxon>
        <taxon>Basidiomycota</taxon>
        <taxon>Ustilaginomycotina</taxon>
        <taxon>Malasseziomycetes</taxon>
        <taxon>Malasseziales</taxon>
        <taxon>Malasseziaceae</taxon>
        <taxon>Malassezia</taxon>
    </lineage>
</organism>
<dbReference type="InterPro" id="IPR015798">
    <property type="entry name" value="Cu_amine_oxidase_C"/>
</dbReference>
<dbReference type="GO" id="GO:0048038">
    <property type="term" value="F:quinone binding"/>
    <property type="evidence" value="ECO:0007669"/>
    <property type="project" value="InterPro"/>
</dbReference>
<keyword evidence="12" id="KW-0443">Lipid metabolism</keyword>
<dbReference type="EC" id="1.4.3.-" evidence="19"/>